<reference evidence="1" key="1">
    <citation type="submission" date="2020-10" db="EMBL/GenBank/DDBJ databases">
        <authorList>
            <person name="Gilroy R."/>
        </authorList>
    </citation>
    <scope>NUCLEOTIDE SEQUENCE</scope>
    <source>
        <strain evidence="1">CHK165-10780</strain>
    </source>
</reference>
<proteinExistence type="predicted"/>
<accession>A0A9D1CKD3</accession>
<dbReference type="Proteomes" id="UP000886725">
    <property type="component" value="Unassembled WGS sequence"/>
</dbReference>
<protein>
    <submittedName>
        <fullName evidence="1">Uncharacterized protein</fullName>
    </submittedName>
</protein>
<organism evidence="1 2">
    <name type="scientific">Candidatus Faecenecus gallistercoris</name>
    <dbReference type="NCBI Taxonomy" id="2840793"/>
    <lineage>
        <taxon>Bacteria</taxon>
        <taxon>Bacillati</taxon>
        <taxon>Bacillota</taxon>
        <taxon>Bacillota incertae sedis</taxon>
        <taxon>Candidatus Faecenecus</taxon>
    </lineage>
</organism>
<comment type="caution">
    <text evidence="1">The sequence shown here is derived from an EMBL/GenBank/DDBJ whole genome shotgun (WGS) entry which is preliminary data.</text>
</comment>
<dbReference type="EMBL" id="DVFU01000060">
    <property type="protein sequence ID" value="HIQ64672.1"/>
    <property type="molecule type" value="Genomic_DNA"/>
</dbReference>
<gene>
    <name evidence="1" type="ORF">IAC85_02925</name>
</gene>
<dbReference type="AlphaFoldDB" id="A0A9D1CKD3"/>
<reference evidence="1" key="2">
    <citation type="journal article" date="2021" name="PeerJ">
        <title>Extensive microbial diversity within the chicken gut microbiome revealed by metagenomics and culture.</title>
        <authorList>
            <person name="Gilroy R."/>
            <person name="Ravi A."/>
            <person name="Getino M."/>
            <person name="Pursley I."/>
            <person name="Horton D.L."/>
            <person name="Alikhan N.F."/>
            <person name="Baker D."/>
            <person name="Gharbi K."/>
            <person name="Hall N."/>
            <person name="Watson M."/>
            <person name="Adriaenssens E.M."/>
            <person name="Foster-Nyarko E."/>
            <person name="Jarju S."/>
            <person name="Secka A."/>
            <person name="Antonio M."/>
            <person name="Oren A."/>
            <person name="Chaudhuri R.R."/>
            <person name="La Ragione R."/>
            <person name="Hildebrand F."/>
            <person name="Pallen M.J."/>
        </authorList>
    </citation>
    <scope>NUCLEOTIDE SEQUENCE</scope>
    <source>
        <strain evidence="1">CHK165-10780</strain>
    </source>
</reference>
<evidence type="ECO:0000313" key="2">
    <source>
        <dbReference type="Proteomes" id="UP000886725"/>
    </source>
</evidence>
<sequence>MSKTIKIKCNSCKYKVSLKEGITSLDTKDMLLNVDNELANAYNLLSKIKTKALKTKVVHMIHDGATLADTYGYQIMRCPECGELTSHFVFTLQTKEETFSPTYYCKTCKHKLNKISYTTALKGKCPKCHQKLVYVDTTYDD</sequence>
<name>A0A9D1CKD3_9FIRM</name>
<evidence type="ECO:0000313" key="1">
    <source>
        <dbReference type="EMBL" id="HIQ64672.1"/>
    </source>
</evidence>